<evidence type="ECO:0000256" key="8">
    <source>
        <dbReference type="ARBA" id="ARBA00023170"/>
    </source>
</evidence>
<dbReference type="PANTHER" id="PTHR21137">
    <property type="entry name" value="ODORANT RECEPTOR"/>
    <property type="match status" value="1"/>
</dbReference>
<feature type="transmembrane region" description="Helical" evidence="10">
    <location>
        <begin position="124"/>
        <end position="145"/>
    </location>
</feature>
<keyword evidence="4 10" id="KW-0812">Transmembrane</keyword>
<comment type="subcellular location">
    <subcellularLocation>
        <location evidence="1 10">Cell membrane</location>
        <topology evidence="1 10">Multi-pass membrane protein</topology>
    </subcellularLocation>
</comment>
<evidence type="ECO:0000256" key="4">
    <source>
        <dbReference type="ARBA" id="ARBA00022692"/>
    </source>
</evidence>
<feature type="transmembrane region" description="Helical" evidence="10">
    <location>
        <begin position="190"/>
        <end position="211"/>
    </location>
</feature>
<keyword evidence="3 10" id="KW-0716">Sensory transduction</keyword>
<evidence type="ECO:0000256" key="10">
    <source>
        <dbReference type="RuleBase" id="RU351113"/>
    </source>
</evidence>
<feature type="transmembrane region" description="Helical" evidence="10">
    <location>
        <begin position="354"/>
        <end position="378"/>
    </location>
</feature>
<dbReference type="EMBL" id="CAJNRD030001124">
    <property type="protein sequence ID" value="CAG5109170.1"/>
    <property type="molecule type" value="Genomic_DNA"/>
</dbReference>
<evidence type="ECO:0000313" key="11">
    <source>
        <dbReference type="EMBL" id="CAG5109170.1"/>
    </source>
</evidence>
<organism evidence="11 12">
    <name type="scientific">Cotesia congregata</name>
    <name type="common">Parasitoid wasp</name>
    <name type="synonym">Apanteles congregatus</name>
    <dbReference type="NCBI Taxonomy" id="51543"/>
    <lineage>
        <taxon>Eukaryota</taxon>
        <taxon>Metazoa</taxon>
        <taxon>Ecdysozoa</taxon>
        <taxon>Arthropoda</taxon>
        <taxon>Hexapoda</taxon>
        <taxon>Insecta</taxon>
        <taxon>Pterygota</taxon>
        <taxon>Neoptera</taxon>
        <taxon>Endopterygota</taxon>
        <taxon>Hymenoptera</taxon>
        <taxon>Apocrita</taxon>
        <taxon>Ichneumonoidea</taxon>
        <taxon>Braconidae</taxon>
        <taxon>Microgastrinae</taxon>
        <taxon>Cotesia</taxon>
    </lineage>
</organism>
<keyword evidence="2" id="KW-1003">Cell membrane</keyword>
<keyword evidence="12" id="KW-1185">Reference proteome</keyword>
<dbReference type="AlphaFoldDB" id="A0A8J2HSP1"/>
<evidence type="ECO:0000313" key="12">
    <source>
        <dbReference type="Proteomes" id="UP000786811"/>
    </source>
</evidence>
<dbReference type="Proteomes" id="UP000786811">
    <property type="component" value="Unassembled WGS sequence"/>
</dbReference>
<accession>A0A8J2HSP1</accession>
<evidence type="ECO:0000256" key="1">
    <source>
        <dbReference type="ARBA" id="ARBA00004651"/>
    </source>
</evidence>
<evidence type="ECO:0000256" key="7">
    <source>
        <dbReference type="ARBA" id="ARBA00023136"/>
    </source>
</evidence>
<feature type="transmembrane region" description="Helical" evidence="10">
    <location>
        <begin position="63"/>
        <end position="82"/>
    </location>
</feature>
<feature type="transmembrane region" description="Helical" evidence="10">
    <location>
        <begin position="37"/>
        <end position="57"/>
    </location>
</feature>
<keyword evidence="5 10" id="KW-0552">Olfaction</keyword>
<evidence type="ECO:0000256" key="5">
    <source>
        <dbReference type="ARBA" id="ARBA00022725"/>
    </source>
</evidence>
<dbReference type="GO" id="GO:0005886">
    <property type="term" value="C:plasma membrane"/>
    <property type="evidence" value="ECO:0007669"/>
    <property type="project" value="UniProtKB-SubCell"/>
</dbReference>
<keyword evidence="9 10" id="KW-0807">Transducer</keyword>
<comment type="similarity">
    <text evidence="10">Belongs to the insect chemoreceptor superfamily. Heteromeric odorant receptor channel (TC 1.A.69) family.</text>
</comment>
<keyword evidence="6 10" id="KW-1133">Transmembrane helix</keyword>
<dbReference type="Pfam" id="PF02949">
    <property type="entry name" value="7tm_6"/>
    <property type="match status" value="1"/>
</dbReference>
<dbReference type="GO" id="GO:0004984">
    <property type="term" value="F:olfactory receptor activity"/>
    <property type="evidence" value="ECO:0007669"/>
    <property type="project" value="InterPro"/>
</dbReference>
<sequence>MTENKVSHYIVFHKLTKGLLTFAGLWPYENSNYFYKILPYIELIISIGIVIAIFGFVRQHFSSVSLVTRGLSIMTSFITVILKLKCMSTYREDLKELHNYLDSSFSAFLENSKLTKPILKKVQIFTNLSVVFTVCVLISVCFYIINPLIFIIQHYKLTGVKYPLIYPSSYPWEVPPSGFYYQLHFVFELLASWTLLLVTTGIDSLFTLYIFMMIGQLREMSYSITHIDNTQDKDLVIRKCIDQYEKLLRAKSIIETLFGPVILWIIGTNAIVLCTLLFQITQMKSISMLRGMLFITYFTLKIVQTFMYAWSGSCLTEESEKYRYAVYASNWYGDKRLITTAIITMAQKPLTLTACNFGVVSIDIFVMVLNTTVSYFFLLQTLDQ</sequence>
<comment type="caution">
    <text evidence="11">The sequence shown here is derived from an EMBL/GenBank/DDBJ whole genome shotgun (WGS) entry which is preliminary data.</text>
</comment>
<dbReference type="OrthoDB" id="7548151at2759"/>
<evidence type="ECO:0000256" key="2">
    <source>
        <dbReference type="ARBA" id="ARBA00022475"/>
    </source>
</evidence>
<dbReference type="InterPro" id="IPR004117">
    <property type="entry name" value="7tm6_olfct_rcpt"/>
</dbReference>
<gene>
    <name evidence="11" type="ORF">HICCMSTLAB_LOCUS13806</name>
</gene>
<reference evidence="11" key="1">
    <citation type="submission" date="2021-04" db="EMBL/GenBank/DDBJ databases">
        <authorList>
            <person name="Chebbi M.A.C M."/>
        </authorList>
    </citation>
    <scope>NUCLEOTIDE SEQUENCE</scope>
</reference>
<feature type="transmembrane region" description="Helical" evidence="10">
    <location>
        <begin position="292"/>
        <end position="311"/>
    </location>
</feature>
<feature type="transmembrane region" description="Helical" evidence="10">
    <location>
        <begin position="257"/>
        <end position="280"/>
    </location>
</feature>
<evidence type="ECO:0000256" key="3">
    <source>
        <dbReference type="ARBA" id="ARBA00022606"/>
    </source>
</evidence>
<keyword evidence="7 10" id="KW-0472">Membrane</keyword>
<evidence type="ECO:0000256" key="9">
    <source>
        <dbReference type="ARBA" id="ARBA00023224"/>
    </source>
</evidence>
<dbReference type="PANTHER" id="PTHR21137:SF35">
    <property type="entry name" value="ODORANT RECEPTOR 19A-RELATED"/>
    <property type="match status" value="1"/>
</dbReference>
<evidence type="ECO:0000256" key="6">
    <source>
        <dbReference type="ARBA" id="ARBA00022989"/>
    </source>
</evidence>
<dbReference type="GO" id="GO:0007165">
    <property type="term" value="P:signal transduction"/>
    <property type="evidence" value="ECO:0007669"/>
    <property type="project" value="UniProtKB-KW"/>
</dbReference>
<protein>
    <recommendedName>
        <fullName evidence="10">Odorant receptor</fullName>
    </recommendedName>
</protein>
<dbReference type="GO" id="GO:0005549">
    <property type="term" value="F:odorant binding"/>
    <property type="evidence" value="ECO:0007669"/>
    <property type="project" value="InterPro"/>
</dbReference>
<proteinExistence type="inferred from homology"/>
<name>A0A8J2HSP1_COTCN</name>
<keyword evidence="8 10" id="KW-0675">Receptor</keyword>